<dbReference type="RefSeq" id="WP_144449808.1">
    <property type="nucleotide sequence ID" value="NZ_VLKZ01000003.1"/>
</dbReference>
<accession>A0A562QN18</accession>
<feature type="transmembrane region" description="Helical" evidence="1">
    <location>
        <begin position="6"/>
        <end position="27"/>
    </location>
</feature>
<name>A0A562QN18_9BACI</name>
<dbReference type="AlphaFoldDB" id="A0A562QN18"/>
<keyword evidence="1" id="KW-1133">Transmembrane helix</keyword>
<evidence type="ECO:0000313" key="3">
    <source>
        <dbReference type="Proteomes" id="UP000315711"/>
    </source>
</evidence>
<keyword evidence="1" id="KW-0812">Transmembrane</keyword>
<feature type="transmembrane region" description="Helical" evidence="1">
    <location>
        <begin position="108"/>
        <end position="130"/>
    </location>
</feature>
<keyword evidence="1" id="KW-0472">Membrane</keyword>
<feature type="transmembrane region" description="Helical" evidence="1">
    <location>
        <begin position="74"/>
        <end position="96"/>
    </location>
</feature>
<comment type="caution">
    <text evidence="2">The sequence shown here is derived from an EMBL/GenBank/DDBJ whole genome shotgun (WGS) entry which is preliminary data.</text>
</comment>
<reference evidence="2 3" key="1">
    <citation type="journal article" date="2015" name="Stand. Genomic Sci.">
        <title>Genomic Encyclopedia of Bacterial and Archaeal Type Strains, Phase III: the genomes of soil and plant-associated and newly described type strains.</title>
        <authorList>
            <person name="Whitman W.B."/>
            <person name="Woyke T."/>
            <person name="Klenk H.P."/>
            <person name="Zhou Y."/>
            <person name="Lilburn T.G."/>
            <person name="Beck B.J."/>
            <person name="De Vos P."/>
            <person name="Vandamme P."/>
            <person name="Eisen J.A."/>
            <person name="Garrity G."/>
            <person name="Hugenholtz P."/>
            <person name="Kyrpides N.C."/>
        </authorList>
    </citation>
    <scope>NUCLEOTIDE SEQUENCE [LARGE SCALE GENOMIC DNA]</scope>
    <source>
        <strain evidence="2 3">CGMCC 1.10116</strain>
    </source>
</reference>
<evidence type="ECO:0000313" key="2">
    <source>
        <dbReference type="EMBL" id="TWI58161.1"/>
    </source>
</evidence>
<sequence>MLVFDGIRIIHIIAGFLALFTFWIPVVTRKGGGVHRGIGWVYTISMVVVSISAFYMGVYRIFFDSISDQTVIAFSWFLIFIGLLSGSTAWYGIRVLHFKRRKHPHRVIIDLLIPLFLLLGGIGMVIYGHLIDFPLLAWFPLVGIFLGASHLWYWLRIPKMKKQWWIEHLVGMLSCSIATITAFTVFGAPQLIDVESVHPVLWFIPTIIIVPMIIAFTCYYTKKFK</sequence>
<feature type="transmembrane region" description="Helical" evidence="1">
    <location>
        <begin position="39"/>
        <end position="62"/>
    </location>
</feature>
<dbReference type="EMBL" id="VLKZ01000003">
    <property type="protein sequence ID" value="TWI58161.1"/>
    <property type="molecule type" value="Genomic_DNA"/>
</dbReference>
<feature type="transmembrane region" description="Helical" evidence="1">
    <location>
        <begin position="136"/>
        <end position="155"/>
    </location>
</feature>
<keyword evidence="3" id="KW-1185">Reference proteome</keyword>
<feature type="transmembrane region" description="Helical" evidence="1">
    <location>
        <begin position="200"/>
        <end position="220"/>
    </location>
</feature>
<protein>
    <submittedName>
        <fullName evidence="2">Uncharacterized protein</fullName>
    </submittedName>
</protein>
<gene>
    <name evidence="2" type="ORF">IQ10_01494</name>
</gene>
<organism evidence="2 3">
    <name type="scientific">Halalkalibacter nanhaiisediminis</name>
    <dbReference type="NCBI Taxonomy" id="688079"/>
    <lineage>
        <taxon>Bacteria</taxon>
        <taxon>Bacillati</taxon>
        <taxon>Bacillota</taxon>
        <taxon>Bacilli</taxon>
        <taxon>Bacillales</taxon>
        <taxon>Bacillaceae</taxon>
        <taxon>Halalkalibacter</taxon>
    </lineage>
</organism>
<proteinExistence type="predicted"/>
<feature type="transmembrane region" description="Helical" evidence="1">
    <location>
        <begin position="167"/>
        <end position="188"/>
    </location>
</feature>
<evidence type="ECO:0000256" key="1">
    <source>
        <dbReference type="SAM" id="Phobius"/>
    </source>
</evidence>
<dbReference type="Proteomes" id="UP000315711">
    <property type="component" value="Unassembled WGS sequence"/>
</dbReference>
<dbReference type="OrthoDB" id="5984490at2"/>